<dbReference type="Proteomes" id="UP001242480">
    <property type="component" value="Unassembled WGS sequence"/>
</dbReference>
<protein>
    <submittedName>
        <fullName evidence="3">NAD(P)-dependent dehydrogenase (Short-subunit alcohol dehydrogenase family)</fullName>
    </submittedName>
</protein>
<keyword evidence="2" id="KW-0560">Oxidoreductase</keyword>
<accession>A0ABU0JIZ1</accession>
<dbReference type="PRINTS" id="PR00081">
    <property type="entry name" value="GDHRDH"/>
</dbReference>
<dbReference type="PANTHER" id="PTHR42760">
    <property type="entry name" value="SHORT-CHAIN DEHYDROGENASES/REDUCTASES FAMILY MEMBER"/>
    <property type="match status" value="1"/>
</dbReference>
<organism evidence="3 4">
    <name type="scientific">Labrys wisconsinensis</name>
    <dbReference type="NCBI Taxonomy" id="425677"/>
    <lineage>
        <taxon>Bacteria</taxon>
        <taxon>Pseudomonadati</taxon>
        <taxon>Pseudomonadota</taxon>
        <taxon>Alphaproteobacteria</taxon>
        <taxon>Hyphomicrobiales</taxon>
        <taxon>Xanthobacteraceae</taxon>
        <taxon>Labrys</taxon>
    </lineage>
</organism>
<dbReference type="NCBIfam" id="NF009386">
    <property type="entry name" value="PRK12745.1"/>
    <property type="match status" value="1"/>
</dbReference>
<dbReference type="InterPro" id="IPR002347">
    <property type="entry name" value="SDR_fam"/>
</dbReference>
<reference evidence="3 4" key="1">
    <citation type="submission" date="2023-07" db="EMBL/GenBank/DDBJ databases">
        <title>Genomic Encyclopedia of Type Strains, Phase IV (KMG-IV): sequencing the most valuable type-strain genomes for metagenomic binning, comparative biology and taxonomic classification.</title>
        <authorList>
            <person name="Goeker M."/>
        </authorList>
    </citation>
    <scope>NUCLEOTIDE SEQUENCE [LARGE SCALE GENOMIC DNA]</scope>
    <source>
        <strain evidence="3 4">DSM 19619</strain>
    </source>
</reference>
<evidence type="ECO:0000256" key="1">
    <source>
        <dbReference type="ARBA" id="ARBA00006484"/>
    </source>
</evidence>
<dbReference type="PANTHER" id="PTHR42760:SF133">
    <property type="entry name" value="3-OXOACYL-[ACYL-CARRIER-PROTEIN] REDUCTASE"/>
    <property type="match status" value="1"/>
</dbReference>
<name>A0ABU0JIZ1_9HYPH</name>
<dbReference type="InterPro" id="IPR036291">
    <property type="entry name" value="NAD(P)-bd_dom_sf"/>
</dbReference>
<keyword evidence="4" id="KW-1185">Reference proteome</keyword>
<sequence>MTSAVSIVTGGRRGLGRAICEKLAQKGHNVLVVDVERDAAADETVALLRRSGVNADFLAADVGDEALHDGIIGAAGRLGTVTTLVNNAGVSSTVRGDMLDLPVESLDRAIRINLRAPFLLSQKFGRHVIKTGAATEHFCSIVNITSVNAEMIGVNRPDYCITKTGLSMATRLFAARLAEEKIHAYEVRPGIMMTEMTRPSREKYDRVIEEGLVPMRRWGTPADVGEAVAELATGAFKFSTGDAVFVDGGLHLYRL</sequence>
<dbReference type="RefSeq" id="WP_307283520.1">
    <property type="nucleotide sequence ID" value="NZ_JAUSVX010000021.1"/>
</dbReference>
<evidence type="ECO:0000256" key="2">
    <source>
        <dbReference type="ARBA" id="ARBA00023002"/>
    </source>
</evidence>
<proteinExistence type="inferred from homology"/>
<comment type="similarity">
    <text evidence="1">Belongs to the short-chain dehydrogenases/reductases (SDR) family.</text>
</comment>
<dbReference type="SUPFAM" id="SSF51735">
    <property type="entry name" value="NAD(P)-binding Rossmann-fold domains"/>
    <property type="match status" value="1"/>
</dbReference>
<gene>
    <name evidence="3" type="ORF">QO011_007277</name>
</gene>
<evidence type="ECO:0000313" key="3">
    <source>
        <dbReference type="EMBL" id="MDQ0474237.1"/>
    </source>
</evidence>
<dbReference type="PRINTS" id="PR00080">
    <property type="entry name" value="SDRFAMILY"/>
</dbReference>
<dbReference type="EMBL" id="JAUSVX010000021">
    <property type="protein sequence ID" value="MDQ0474237.1"/>
    <property type="molecule type" value="Genomic_DNA"/>
</dbReference>
<evidence type="ECO:0000313" key="4">
    <source>
        <dbReference type="Proteomes" id="UP001242480"/>
    </source>
</evidence>
<dbReference type="Pfam" id="PF13561">
    <property type="entry name" value="adh_short_C2"/>
    <property type="match status" value="1"/>
</dbReference>
<comment type="caution">
    <text evidence="3">The sequence shown here is derived from an EMBL/GenBank/DDBJ whole genome shotgun (WGS) entry which is preliminary data.</text>
</comment>
<dbReference type="Gene3D" id="3.40.50.720">
    <property type="entry name" value="NAD(P)-binding Rossmann-like Domain"/>
    <property type="match status" value="1"/>
</dbReference>